<dbReference type="SUPFAM" id="SSF48452">
    <property type="entry name" value="TPR-like"/>
    <property type="match status" value="1"/>
</dbReference>
<dbReference type="InterPro" id="IPR014162">
    <property type="entry name" value="CpoB_C"/>
</dbReference>
<comment type="caution">
    <text evidence="2">The sequence shown here is derived from an EMBL/GenBank/DDBJ whole genome shotgun (WGS) entry which is preliminary data.</text>
</comment>
<dbReference type="InterPro" id="IPR011990">
    <property type="entry name" value="TPR-like_helical_dom_sf"/>
</dbReference>
<keyword evidence="1" id="KW-0175">Coiled coil</keyword>
<protein>
    <recommendedName>
        <fullName evidence="1">Cell division coordinator CpoB</fullName>
    </recommendedName>
</protein>
<dbReference type="NCBIfam" id="TIGR02795">
    <property type="entry name" value="tol_pal_ybgF"/>
    <property type="match status" value="1"/>
</dbReference>
<keyword evidence="3" id="KW-1185">Reference proteome</keyword>
<dbReference type="InterPro" id="IPR019734">
    <property type="entry name" value="TPR_rpt"/>
</dbReference>
<keyword evidence="1" id="KW-0732">Signal</keyword>
<dbReference type="Gene3D" id="1.25.40.10">
    <property type="entry name" value="Tetratricopeptide repeat domain"/>
    <property type="match status" value="1"/>
</dbReference>
<dbReference type="HAMAP" id="MF_02066">
    <property type="entry name" value="CpoB"/>
    <property type="match status" value="1"/>
</dbReference>
<evidence type="ECO:0000256" key="1">
    <source>
        <dbReference type="HAMAP-Rule" id="MF_02066"/>
    </source>
</evidence>
<feature type="signal peptide" evidence="1">
    <location>
        <begin position="1"/>
        <end position="25"/>
    </location>
</feature>
<dbReference type="Pfam" id="PF13432">
    <property type="entry name" value="TPR_16"/>
    <property type="match status" value="1"/>
</dbReference>
<comment type="function">
    <text evidence="1">Mediates coordination of peptidoglycan synthesis and outer membrane constriction during cell division.</text>
</comment>
<comment type="similarity">
    <text evidence="1">Belongs to the CpoB family.</text>
</comment>
<reference evidence="2 3" key="1">
    <citation type="submission" date="2020-05" db="EMBL/GenBank/DDBJ databases">
        <authorList>
            <person name="Niu N."/>
        </authorList>
    </citation>
    <scope>NUCLEOTIDE SEQUENCE [LARGE SCALE GENOMIC DNA]</scope>
    <source>
        <strain evidence="2 3">LMG10982</strain>
    </source>
</reference>
<evidence type="ECO:0000313" key="3">
    <source>
        <dbReference type="Proteomes" id="UP000541421"/>
    </source>
</evidence>
<dbReference type="AlphaFoldDB" id="A0A7Y4L8D5"/>
<keyword evidence="1" id="KW-0132">Cell division</keyword>
<dbReference type="Proteomes" id="UP000541421">
    <property type="component" value="Unassembled WGS sequence"/>
</dbReference>
<gene>
    <name evidence="2" type="primary">ybgF</name>
    <name evidence="1" type="synonym">cpoB</name>
    <name evidence="2" type="ORF">HKX40_01480</name>
</gene>
<accession>A0A7Y4L8D5</accession>
<keyword evidence="1" id="KW-0574">Periplasm</keyword>
<dbReference type="RefSeq" id="WP_171587789.1">
    <property type="nucleotide sequence ID" value="NZ_JABGBO010000001.1"/>
</dbReference>
<evidence type="ECO:0000313" key="2">
    <source>
        <dbReference type="EMBL" id="NOL48813.1"/>
    </source>
</evidence>
<sequence precursor="true">MTLNKKTIALVLSTLLLGATHPAMAAEDEDARRAILELRSQLKQSDMLRNNLASQVQQLQNELRQIRGQLETLGNNTQQLDARANDDIGPSAQVGDPVEQRAYDSALDLFRAGNYTAAAKALANFSSVYPNSVLAPSALFYEGSSRYASRDFKGAIQTLDKMVRAYSKDEKAGDALLVIAGSQLELNNIKASKATLQRTIKDYPGTPAADTAKERLKLY</sequence>
<feature type="coiled-coil region" evidence="1">
    <location>
        <begin position="42"/>
        <end position="76"/>
    </location>
</feature>
<dbReference type="Pfam" id="PF13174">
    <property type="entry name" value="TPR_6"/>
    <property type="match status" value="1"/>
</dbReference>
<keyword evidence="1" id="KW-0131">Cell cycle</keyword>
<proteinExistence type="inferred from homology"/>
<dbReference type="GO" id="GO:0030288">
    <property type="term" value="C:outer membrane-bounded periplasmic space"/>
    <property type="evidence" value="ECO:0007669"/>
    <property type="project" value="UniProtKB-UniRule"/>
</dbReference>
<name>A0A7Y4L8D5_9BURK</name>
<dbReference type="EMBL" id="JABGBO010000001">
    <property type="protein sequence ID" value="NOL48813.1"/>
    <property type="molecule type" value="Genomic_DNA"/>
</dbReference>
<dbReference type="GO" id="GO:0043093">
    <property type="term" value="P:FtsZ-dependent cytokinesis"/>
    <property type="evidence" value="ECO:0007669"/>
    <property type="project" value="UniProtKB-UniRule"/>
</dbReference>
<dbReference type="InterPro" id="IPR034706">
    <property type="entry name" value="CpoB"/>
</dbReference>
<comment type="subcellular location">
    <subcellularLocation>
        <location evidence="1">Periplasm</location>
    </subcellularLocation>
</comment>
<feature type="chain" id="PRO_5031667990" description="Cell division coordinator CpoB" evidence="1">
    <location>
        <begin position="26"/>
        <end position="219"/>
    </location>
</feature>
<organism evidence="2 3">
    <name type="scientific">Pelistega europaea</name>
    <dbReference type="NCBI Taxonomy" id="106147"/>
    <lineage>
        <taxon>Bacteria</taxon>
        <taxon>Pseudomonadati</taxon>
        <taxon>Pseudomonadota</taxon>
        <taxon>Betaproteobacteria</taxon>
        <taxon>Burkholderiales</taxon>
        <taxon>Alcaligenaceae</taxon>
        <taxon>Pelistega</taxon>
    </lineage>
</organism>